<organism evidence="7 8">
    <name type="scientific">Sorangium cellulosum</name>
    <name type="common">Polyangium cellulosum</name>
    <dbReference type="NCBI Taxonomy" id="56"/>
    <lineage>
        <taxon>Bacteria</taxon>
        <taxon>Pseudomonadati</taxon>
        <taxon>Myxococcota</taxon>
        <taxon>Polyangia</taxon>
        <taxon>Polyangiales</taxon>
        <taxon>Polyangiaceae</taxon>
        <taxon>Sorangium</taxon>
    </lineage>
</organism>
<dbReference type="Proteomes" id="UP000238348">
    <property type="component" value="Chromosome"/>
</dbReference>
<dbReference type="SMART" id="SM01086">
    <property type="entry name" value="ClpB_D2-small"/>
    <property type="match status" value="1"/>
</dbReference>
<evidence type="ECO:0000256" key="2">
    <source>
        <dbReference type="ARBA" id="ARBA00022840"/>
    </source>
</evidence>
<keyword evidence="7" id="KW-0378">Hydrolase</keyword>
<feature type="compositionally biased region" description="Basic and acidic residues" evidence="4">
    <location>
        <begin position="179"/>
        <end position="188"/>
    </location>
</feature>
<dbReference type="InterPro" id="IPR019489">
    <property type="entry name" value="Clp_ATPase_C"/>
</dbReference>
<dbReference type="OrthoDB" id="8857354at2"/>
<dbReference type="Pfam" id="PF07724">
    <property type="entry name" value="AAA_2"/>
    <property type="match status" value="1"/>
</dbReference>
<evidence type="ECO:0000256" key="1">
    <source>
        <dbReference type="ARBA" id="ARBA00022741"/>
    </source>
</evidence>
<feature type="region of interest" description="Disordered" evidence="4">
    <location>
        <begin position="660"/>
        <end position="679"/>
    </location>
</feature>
<feature type="region of interest" description="Disordered" evidence="4">
    <location>
        <begin position="228"/>
        <end position="250"/>
    </location>
</feature>
<keyword evidence="3" id="KW-0143">Chaperone</keyword>
<dbReference type="RefSeq" id="WP_104985099.1">
    <property type="nucleotide sequence ID" value="NZ_CP012673.1"/>
</dbReference>
<feature type="domain" description="AAA+ ATPase" evidence="5">
    <location>
        <begin position="246"/>
        <end position="382"/>
    </location>
</feature>
<feature type="domain" description="AAA+ ATPase" evidence="5">
    <location>
        <begin position="532"/>
        <end position="696"/>
    </location>
</feature>
<dbReference type="Pfam" id="PF10431">
    <property type="entry name" value="ClpB_D2-small"/>
    <property type="match status" value="1"/>
</dbReference>
<evidence type="ECO:0000313" key="7">
    <source>
        <dbReference type="EMBL" id="AUX47006.1"/>
    </source>
</evidence>
<dbReference type="GO" id="GO:0034605">
    <property type="term" value="P:cellular response to heat"/>
    <property type="evidence" value="ECO:0007669"/>
    <property type="project" value="TreeGrafter"/>
</dbReference>
<evidence type="ECO:0000256" key="3">
    <source>
        <dbReference type="ARBA" id="ARBA00023186"/>
    </source>
</evidence>
<dbReference type="EMBL" id="CP012673">
    <property type="protein sequence ID" value="AUX47006.1"/>
    <property type="molecule type" value="Genomic_DNA"/>
</dbReference>
<accession>A0A2L0F612</accession>
<dbReference type="GO" id="GO:0005737">
    <property type="term" value="C:cytoplasm"/>
    <property type="evidence" value="ECO:0007669"/>
    <property type="project" value="TreeGrafter"/>
</dbReference>
<gene>
    <name evidence="7" type="ORF">SOCE26_085170</name>
</gene>
<dbReference type="AlphaFoldDB" id="A0A2L0F612"/>
<dbReference type="Gene3D" id="1.10.8.60">
    <property type="match status" value="1"/>
</dbReference>
<dbReference type="InterPro" id="IPR003959">
    <property type="entry name" value="ATPase_AAA_core"/>
</dbReference>
<dbReference type="PANTHER" id="PTHR11638:SF18">
    <property type="entry name" value="HEAT SHOCK PROTEIN 104"/>
    <property type="match status" value="1"/>
</dbReference>
<keyword evidence="7" id="KW-0645">Protease</keyword>
<feature type="domain" description="Clp ATPase C-terminal" evidence="6">
    <location>
        <begin position="703"/>
        <end position="794"/>
    </location>
</feature>
<evidence type="ECO:0000313" key="8">
    <source>
        <dbReference type="Proteomes" id="UP000238348"/>
    </source>
</evidence>
<dbReference type="InterPro" id="IPR027417">
    <property type="entry name" value="P-loop_NTPase"/>
</dbReference>
<dbReference type="PANTHER" id="PTHR11638">
    <property type="entry name" value="ATP-DEPENDENT CLP PROTEASE"/>
    <property type="match status" value="1"/>
</dbReference>
<evidence type="ECO:0000259" key="6">
    <source>
        <dbReference type="SMART" id="SM01086"/>
    </source>
</evidence>
<dbReference type="CDD" id="cd19499">
    <property type="entry name" value="RecA-like_ClpB_Hsp104-like"/>
    <property type="match status" value="1"/>
</dbReference>
<dbReference type="SMART" id="SM00382">
    <property type="entry name" value="AAA"/>
    <property type="match status" value="2"/>
</dbReference>
<dbReference type="Gene3D" id="3.40.50.300">
    <property type="entry name" value="P-loop containing nucleotide triphosphate hydrolases"/>
    <property type="match status" value="2"/>
</dbReference>
<feature type="region of interest" description="Disordered" evidence="4">
    <location>
        <begin position="170"/>
        <end position="189"/>
    </location>
</feature>
<sequence>MTKRSLRVYLIAHHDGRFTGILLRAWGFVLDRPAPAAYGASEEDVLRRLEAELCARIATGDDDLDRYLWEESFEVRSLSVDVHPQTTVKRTAVVGRRRIPLRLTYLASKLAEGGYRVMLPRFGWSVVLEDLSIAPEVLRQLVTSGLLGESPRSLFDFRREGEEVVRPWSPRLPSAAEASGRRPRDERPTLGAVAEDLVEKAARQRLPLAVGESEELERALSLFDPASAAQRGARGAGGTGGTPSEPPPSILLVGGPGVGKTTWVHRLARRFAAWRRDKARAGSPGLFSTSSDRLLAGMMYLGMWQERCLKLVDELSHEGDLLHVGALLPLLRPQPDGASIGEVFLPALRSGEVSLIAECTEPELEACQRRAASLVSCFQVVRLREPEPAAVPALLAEYEARKDARVRLHPAGKKRLVQHLSMFRRDVLFPGKAFRFFDWLAQESSSRAGAEVGAAAKTEAAGARVLYPRDVSEAYARHSGLPIELIADEVPASAATIASGLKRRVIGQDEACDTAARVLARFKAGMNDPERPCGALLFVGPTGVGKTELAKELTRAMFGDEGRMIRLDMSEYRLPGASARLLHAGSDATTLAQRVRQQPLSLVLLDEIEKAHREVFDLLLGILGEGRLTDEDGRHVDFRMALIVMTSNLGVADRAPVGFGSGGEDGAAHAPPGPRRAAPAGVREHFRPEFVNRIDHVVQFRSLGRDSVLRIVDLELEKAESRTGLVRRNLRLRVLPEARARLAEVGFDPRRGARPLKRVIEEQVITPIAARMAEDPGCRDREIVVAGGGAGIEVRFG</sequence>
<keyword evidence="2 7" id="KW-0067">ATP-binding</keyword>
<dbReference type="InterPro" id="IPR003593">
    <property type="entry name" value="AAA+_ATPase"/>
</dbReference>
<evidence type="ECO:0000259" key="5">
    <source>
        <dbReference type="SMART" id="SM00382"/>
    </source>
</evidence>
<dbReference type="GO" id="GO:0005524">
    <property type="term" value="F:ATP binding"/>
    <property type="evidence" value="ECO:0007669"/>
    <property type="project" value="UniProtKB-KW"/>
</dbReference>
<dbReference type="SUPFAM" id="SSF52540">
    <property type="entry name" value="P-loop containing nucleoside triphosphate hydrolases"/>
    <property type="match status" value="2"/>
</dbReference>
<evidence type="ECO:0000256" key="4">
    <source>
        <dbReference type="SAM" id="MobiDB-lite"/>
    </source>
</evidence>
<dbReference type="InterPro" id="IPR050130">
    <property type="entry name" value="ClpA_ClpB"/>
</dbReference>
<dbReference type="GO" id="GO:0006508">
    <property type="term" value="P:proteolysis"/>
    <property type="evidence" value="ECO:0007669"/>
    <property type="project" value="UniProtKB-KW"/>
</dbReference>
<proteinExistence type="predicted"/>
<keyword evidence="1" id="KW-0547">Nucleotide-binding</keyword>
<protein>
    <submittedName>
        <fullName evidence="7">ATP-dependent Clp protease ATP-binding subunit</fullName>
    </submittedName>
</protein>
<dbReference type="InterPro" id="IPR001270">
    <property type="entry name" value="ClpA/B"/>
</dbReference>
<reference evidence="7 8" key="1">
    <citation type="submission" date="2015-09" db="EMBL/GenBank/DDBJ databases">
        <title>Sorangium comparison.</title>
        <authorList>
            <person name="Zaburannyi N."/>
            <person name="Bunk B."/>
            <person name="Overmann J."/>
            <person name="Mueller R."/>
        </authorList>
    </citation>
    <scope>NUCLEOTIDE SEQUENCE [LARGE SCALE GENOMIC DNA]</scope>
    <source>
        <strain evidence="7 8">So ce26</strain>
    </source>
</reference>
<dbReference type="GO" id="GO:0008233">
    <property type="term" value="F:peptidase activity"/>
    <property type="evidence" value="ECO:0007669"/>
    <property type="project" value="UniProtKB-KW"/>
</dbReference>
<dbReference type="GO" id="GO:0016887">
    <property type="term" value="F:ATP hydrolysis activity"/>
    <property type="evidence" value="ECO:0007669"/>
    <property type="project" value="InterPro"/>
</dbReference>
<dbReference type="PRINTS" id="PR00300">
    <property type="entry name" value="CLPPROTEASEA"/>
</dbReference>
<name>A0A2L0F612_SORCE</name>